<dbReference type="Proteomes" id="UP000176787">
    <property type="component" value="Unassembled WGS sequence"/>
</dbReference>
<dbReference type="STRING" id="1801726.A3H02_02240"/>
<protein>
    <submittedName>
        <fullName evidence="1">Uncharacterized protein</fullName>
    </submittedName>
</protein>
<proteinExistence type="predicted"/>
<comment type="caution">
    <text evidence="1">The sequence shown here is derived from an EMBL/GenBank/DDBJ whole genome shotgun (WGS) entry which is preliminary data.</text>
</comment>
<name>A0A1G2F2J9_9BACT</name>
<evidence type="ECO:0000313" key="1">
    <source>
        <dbReference type="EMBL" id="OGZ32275.1"/>
    </source>
</evidence>
<dbReference type="EMBL" id="MHMS01000010">
    <property type="protein sequence ID" value="OGZ32275.1"/>
    <property type="molecule type" value="Genomic_DNA"/>
</dbReference>
<sequence>MHCIDCLHAVGTYRGAIEAIEEIQQNYPPIFDLVVVSEEKMPEWPGKDAPLENYSLVIANKVKILPYGVKVIVIGEEPCDKMSFPQVDAWVAPNHINAIQHVIVELFGEKAG</sequence>
<organism evidence="1 2">
    <name type="scientific">Candidatus Niyogibacteria bacterium RIFCSPLOWO2_12_FULL_41_13</name>
    <dbReference type="NCBI Taxonomy" id="1801726"/>
    <lineage>
        <taxon>Bacteria</taxon>
        <taxon>Candidatus Niyogiibacteriota</taxon>
    </lineage>
</organism>
<accession>A0A1G2F2J9</accession>
<dbReference type="AlphaFoldDB" id="A0A1G2F2J9"/>
<gene>
    <name evidence="1" type="ORF">A3H02_02240</name>
</gene>
<evidence type="ECO:0000313" key="2">
    <source>
        <dbReference type="Proteomes" id="UP000176787"/>
    </source>
</evidence>
<reference evidence="1 2" key="1">
    <citation type="journal article" date="2016" name="Nat. Commun.">
        <title>Thousands of microbial genomes shed light on interconnected biogeochemical processes in an aquifer system.</title>
        <authorList>
            <person name="Anantharaman K."/>
            <person name="Brown C.T."/>
            <person name="Hug L.A."/>
            <person name="Sharon I."/>
            <person name="Castelle C.J."/>
            <person name="Probst A.J."/>
            <person name="Thomas B.C."/>
            <person name="Singh A."/>
            <person name="Wilkins M.J."/>
            <person name="Karaoz U."/>
            <person name="Brodie E.L."/>
            <person name="Williams K.H."/>
            <person name="Hubbard S.S."/>
            <person name="Banfield J.F."/>
        </authorList>
    </citation>
    <scope>NUCLEOTIDE SEQUENCE [LARGE SCALE GENOMIC DNA]</scope>
</reference>